<dbReference type="Pfam" id="PF01063">
    <property type="entry name" value="Aminotran_4"/>
    <property type="match status" value="1"/>
</dbReference>
<organism evidence="3 4">
    <name type="scientific">Hominiventricola aquisgranensis</name>
    <dbReference type="NCBI Taxonomy" id="3133164"/>
    <lineage>
        <taxon>Bacteria</taxon>
        <taxon>Bacillati</taxon>
        <taxon>Bacillota</taxon>
        <taxon>Clostridia</taxon>
        <taxon>Lachnospirales</taxon>
        <taxon>Lachnospiraceae</taxon>
        <taxon>Hominiventricola</taxon>
    </lineage>
</organism>
<dbReference type="RefSeq" id="WP_117499160.1">
    <property type="nucleotide sequence ID" value="NZ_JBBMFC010000039.1"/>
</dbReference>
<comment type="cofactor">
    <cofactor evidence="1">
        <name>pyridoxal 5'-phosphate</name>
        <dbReference type="ChEBI" id="CHEBI:597326"/>
    </cofactor>
</comment>
<dbReference type="EMBL" id="JBBMFC010000039">
    <property type="protein sequence ID" value="MEQ2580030.1"/>
    <property type="molecule type" value="Genomic_DNA"/>
</dbReference>
<dbReference type="GO" id="GO:0008483">
    <property type="term" value="F:transaminase activity"/>
    <property type="evidence" value="ECO:0007669"/>
    <property type="project" value="UniProtKB-KW"/>
</dbReference>
<comment type="similarity">
    <text evidence="2">Belongs to the class-IV pyridoxal-phosphate-dependent aminotransferase family.</text>
</comment>
<accession>A0ABV1I6M1</accession>
<dbReference type="PANTHER" id="PTHR42743">
    <property type="entry name" value="AMINO-ACID AMINOTRANSFERASE"/>
    <property type="match status" value="1"/>
</dbReference>
<name>A0ABV1I6M1_9FIRM</name>
<dbReference type="Gene3D" id="3.30.470.10">
    <property type="match status" value="1"/>
</dbReference>
<sequence length="281" mass="31796">MQTLGYYDGKYDEIDKMVVPFDDRSHYYGDGVYDATCAGNHVIFNLDEHVDRFFNSAALLKIEIPHTKQEVKDILNEMVKKVDGDELFVYWQVTRAVAPRNHVFPEGQKGRLWVMIRPSKIGDPSKTLKLMTVEDTRFLHCNIKTLNLIPNVMASELGKQHGCNEIVFHRGDIVTECAHSNVHMIKDGVFITHPTDHYILPGISRVHLIKMCKVAGIPVDERPFTVAEMMDADEVIVSSSSNFCLSAHEIDEKPVGGKAPEILATLRKLLMDEYLTAIGRK</sequence>
<dbReference type="InterPro" id="IPR001544">
    <property type="entry name" value="Aminotrans_IV"/>
</dbReference>
<dbReference type="InterPro" id="IPR043132">
    <property type="entry name" value="BCAT-like_C"/>
</dbReference>
<evidence type="ECO:0000256" key="2">
    <source>
        <dbReference type="ARBA" id="ARBA00009320"/>
    </source>
</evidence>
<evidence type="ECO:0000313" key="4">
    <source>
        <dbReference type="Proteomes" id="UP001470288"/>
    </source>
</evidence>
<reference evidence="3 4" key="1">
    <citation type="submission" date="2024-03" db="EMBL/GenBank/DDBJ databases">
        <title>Human intestinal bacterial collection.</title>
        <authorList>
            <person name="Pauvert C."/>
            <person name="Hitch T.C.A."/>
            <person name="Clavel T."/>
        </authorList>
    </citation>
    <scope>NUCLEOTIDE SEQUENCE [LARGE SCALE GENOMIC DNA]</scope>
    <source>
        <strain evidence="3 4">CLA-AA-H78B</strain>
    </source>
</reference>
<dbReference type="InterPro" id="IPR050571">
    <property type="entry name" value="Class-IV_PLP-Dep_Aminotrnsfr"/>
</dbReference>
<dbReference type="InterPro" id="IPR036038">
    <property type="entry name" value="Aminotransferase-like"/>
</dbReference>
<protein>
    <submittedName>
        <fullName evidence="3">Aminotransferase class IV</fullName>
    </submittedName>
</protein>
<gene>
    <name evidence="3" type="ORF">WMO62_14550</name>
</gene>
<dbReference type="Gene3D" id="3.20.10.10">
    <property type="entry name" value="D-amino Acid Aminotransferase, subunit A, domain 2"/>
    <property type="match status" value="1"/>
</dbReference>
<evidence type="ECO:0000313" key="3">
    <source>
        <dbReference type="EMBL" id="MEQ2580030.1"/>
    </source>
</evidence>
<proteinExistence type="inferred from homology"/>
<dbReference type="SUPFAM" id="SSF56752">
    <property type="entry name" value="D-aminoacid aminotransferase-like PLP-dependent enzymes"/>
    <property type="match status" value="1"/>
</dbReference>
<dbReference type="PANTHER" id="PTHR42743:SF10">
    <property type="entry name" value="D-ALANINE AMINOTRANSFERASE"/>
    <property type="match status" value="1"/>
</dbReference>
<keyword evidence="3" id="KW-0808">Transferase</keyword>
<comment type="caution">
    <text evidence="3">The sequence shown here is derived from an EMBL/GenBank/DDBJ whole genome shotgun (WGS) entry which is preliminary data.</text>
</comment>
<dbReference type="Proteomes" id="UP001470288">
    <property type="component" value="Unassembled WGS sequence"/>
</dbReference>
<dbReference type="InterPro" id="IPR043131">
    <property type="entry name" value="BCAT-like_N"/>
</dbReference>
<keyword evidence="3" id="KW-0032">Aminotransferase</keyword>
<evidence type="ECO:0000256" key="1">
    <source>
        <dbReference type="ARBA" id="ARBA00001933"/>
    </source>
</evidence>
<keyword evidence="4" id="KW-1185">Reference proteome</keyword>